<proteinExistence type="predicted"/>
<dbReference type="AlphaFoldDB" id="A0A103YL74"/>
<keyword evidence="1" id="KW-1133">Transmembrane helix</keyword>
<feature type="transmembrane region" description="Helical" evidence="1">
    <location>
        <begin position="6"/>
        <end position="28"/>
    </location>
</feature>
<accession>A0A103YL74</accession>
<dbReference type="EMBL" id="LEKV01000867">
    <property type="protein sequence ID" value="KVI11166.1"/>
    <property type="molecule type" value="Genomic_DNA"/>
</dbReference>
<protein>
    <submittedName>
        <fullName evidence="2">Uncharacterized protein</fullName>
    </submittedName>
</protein>
<organism evidence="2 3">
    <name type="scientific">Cynara cardunculus var. scolymus</name>
    <name type="common">Globe artichoke</name>
    <name type="synonym">Cynara scolymus</name>
    <dbReference type="NCBI Taxonomy" id="59895"/>
    <lineage>
        <taxon>Eukaryota</taxon>
        <taxon>Viridiplantae</taxon>
        <taxon>Streptophyta</taxon>
        <taxon>Embryophyta</taxon>
        <taxon>Tracheophyta</taxon>
        <taxon>Spermatophyta</taxon>
        <taxon>Magnoliopsida</taxon>
        <taxon>eudicotyledons</taxon>
        <taxon>Gunneridae</taxon>
        <taxon>Pentapetalae</taxon>
        <taxon>asterids</taxon>
        <taxon>campanulids</taxon>
        <taxon>Asterales</taxon>
        <taxon>Asteraceae</taxon>
        <taxon>Carduoideae</taxon>
        <taxon>Cardueae</taxon>
        <taxon>Carduinae</taxon>
        <taxon>Cynara</taxon>
    </lineage>
</organism>
<dbReference type="OMA" id="HHLNTAY"/>
<dbReference type="STRING" id="59895.A0A103YL74"/>
<evidence type="ECO:0000313" key="2">
    <source>
        <dbReference type="EMBL" id="KVI11166.1"/>
    </source>
</evidence>
<evidence type="ECO:0000256" key="1">
    <source>
        <dbReference type="SAM" id="Phobius"/>
    </source>
</evidence>
<keyword evidence="3" id="KW-1185">Reference proteome</keyword>
<keyword evidence="1" id="KW-0472">Membrane</keyword>
<name>A0A103YL74_CYNCS</name>
<dbReference type="Proteomes" id="UP000243975">
    <property type="component" value="Unassembled WGS sequence"/>
</dbReference>
<sequence length="67" mass="7467">MGFVDLLSAASMPVLKVLIITALGSFLAMHHIDILGQTTRKQVNNLWIEQIRSTLRIGMDQVQVVYA</sequence>
<comment type="caution">
    <text evidence="2">The sequence shown here is derived from an EMBL/GenBank/DDBJ whole genome shotgun (WGS) entry which is preliminary data.</text>
</comment>
<reference evidence="2 3" key="1">
    <citation type="journal article" date="2016" name="Sci. Rep.">
        <title>The genome sequence of the outbreeding globe artichoke constructed de novo incorporating a phase-aware low-pass sequencing strategy of F1 progeny.</title>
        <authorList>
            <person name="Scaglione D."/>
            <person name="Reyes-Chin-Wo S."/>
            <person name="Acquadro A."/>
            <person name="Froenicke L."/>
            <person name="Portis E."/>
            <person name="Beitel C."/>
            <person name="Tirone M."/>
            <person name="Mauro R."/>
            <person name="Lo Monaco A."/>
            <person name="Mauromicale G."/>
            <person name="Faccioli P."/>
            <person name="Cattivelli L."/>
            <person name="Rieseberg L."/>
            <person name="Michelmore R."/>
            <person name="Lanteri S."/>
        </authorList>
    </citation>
    <scope>NUCLEOTIDE SEQUENCE [LARGE SCALE GENOMIC DNA]</scope>
    <source>
        <strain evidence="2">2C</strain>
    </source>
</reference>
<gene>
    <name evidence="2" type="ORF">Ccrd_010426</name>
</gene>
<evidence type="ECO:0000313" key="3">
    <source>
        <dbReference type="Proteomes" id="UP000243975"/>
    </source>
</evidence>
<keyword evidence="1" id="KW-0812">Transmembrane</keyword>
<dbReference type="Gramene" id="KVI11166">
    <property type="protein sequence ID" value="KVI11166"/>
    <property type="gene ID" value="Ccrd_010426"/>
</dbReference>